<dbReference type="Proteomes" id="UP000528945">
    <property type="component" value="Unassembled WGS sequence"/>
</dbReference>
<protein>
    <submittedName>
        <fullName evidence="1">Phage protein (TIGR02216 family)</fullName>
    </submittedName>
</protein>
<dbReference type="EMBL" id="JACIDB010000002">
    <property type="protein sequence ID" value="MBB3875361.1"/>
    <property type="molecule type" value="Genomic_DNA"/>
</dbReference>
<reference evidence="1 2" key="1">
    <citation type="submission" date="2020-08" db="EMBL/GenBank/DDBJ databases">
        <title>Genomic Encyclopedia of Type Strains, Phase IV (KMG-IV): sequencing the most valuable type-strain genomes for metagenomic binning, comparative biology and taxonomic classification.</title>
        <authorList>
            <person name="Goeker M."/>
        </authorList>
    </citation>
    <scope>NUCLEOTIDE SEQUENCE [LARGE SCALE GENOMIC DNA]</scope>
    <source>
        <strain evidence="1 2">DSM 15581</strain>
    </source>
</reference>
<evidence type="ECO:0000313" key="1">
    <source>
        <dbReference type="EMBL" id="MBB3875361.1"/>
    </source>
</evidence>
<keyword evidence="2" id="KW-1185">Reference proteome</keyword>
<dbReference type="InterPro" id="IPR019056">
    <property type="entry name" value="Phage_TAC_6"/>
</dbReference>
<comment type="caution">
    <text evidence="1">The sequence shown here is derived from an EMBL/GenBank/DDBJ whole genome shotgun (WGS) entry which is preliminary data.</text>
</comment>
<dbReference type="Pfam" id="PF09550">
    <property type="entry name" value="Phage_TAC_6"/>
    <property type="match status" value="1"/>
</dbReference>
<name>A0AAW3TRP5_9SPHN</name>
<dbReference type="AlphaFoldDB" id="A0AAW3TRP5"/>
<organism evidence="1 2">
    <name type="scientific">Sphingomonas aquatilis</name>
    <dbReference type="NCBI Taxonomy" id="93063"/>
    <lineage>
        <taxon>Bacteria</taxon>
        <taxon>Pseudomonadati</taxon>
        <taxon>Pseudomonadota</taxon>
        <taxon>Alphaproteobacteria</taxon>
        <taxon>Sphingomonadales</taxon>
        <taxon>Sphingomonadaceae</taxon>
        <taxon>Sphingomonas</taxon>
    </lineage>
</organism>
<proteinExistence type="predicted"/>
<gene>
    <name evidence="1" type="ORF">GGR47_001596</name>
</gene>
<accession>A0AAW3TRP5</accession>
<sequence length="67" mass="6664">MSDFRMSAVRLAGFAGAALGWTPDAFWRATPAELAAVVTAASGGGAAAVTPPDATTIAAMRRADPDG</sequence>
<evidence type="ECO:0000313" key="2">
    <source>
        <dbReference type="Proteomes" id="UP000528945"/>
    </source>
</evidence>